<dbReference type="Proteomes" id="UP001523528">
    <property type="component" value="Unassembled WGS sequence"/>
</dbReference>
<comment type="caution">
    <text evidence="2">The sequence shown here is derived from an EMBL/GenBank/DDBJ whole genome shotgun (WGS) entry which is preliminary data.</text>
</comment>
<keyword evidence="3" id="KW-1185">Reference proteome</keyword>
<evidence type="ECO:0000313" key="3">
    <source>
        <dbReference type="Proteomes" id="UP001523528"/>
    </source>
</evidence>
<reference evidence="2 3" key="1">
    <citation type="submission" date="2022-06" db="EMBL/GenBank/DDBJ databases">
        <title>Acetobacer genomes from food samples.</title>
        <authorList>
            <person name="Sombolestani A."/>
        </authorList>
    </citation>
    <scope>NUCLEOTIDE SEQUENCE [LARGE SCALE GENOMIC DNA]</scope>
    <source>
        <strain evidence="2 3">R-83285</strain>
    </source>
</reference>
<name>A0ABT1F3N2_9PROT</name>
<sequence>MRGTILIQAGKRKTTGDGPTPPPHHTPSPAALGGAAWGRLTVCAAQGGGAEWSQRKAGFT</sequence>
<proteinExistence type="predicted"/>
<dbReference type="RefSeq" id="WP_165992809.1">
    <property type="nucleotide sequence ID" value="NZ_JAMYZY010000043.1"/>
</dbReference>
<organism evidence="2 3">
    <name type="scientific">Acetobacter lambici</name>
    <dbReference type="NCBI Taxonomy" id="1332824"/>
    <lineage>
        <taxon>Bacteria</taxon>
        <taxon>Pseudomonadati</taxon>
        <taxon>Pseudomonadota</taxon>
        <taxon>Alphaproteobacteria</taxon>
        <taxon>Acetobacterales</taxon>
        <taxon>Acetobacteraceae</taxon>
        <taxon>Acetobacter</taxon>
    </lineage>
</organism>
<evidence type="ECO:0000256" key="1">
    <source>
        <dbReference type="SAM" id="MobiDB-lite"/>
    </source>
</evidence>
<protein>
    <submittedName>
        <fullName evidence="2">Uncharacterized protein</fullName>
    </submittedName>
</protein>
<evidence type="ECO:0000313" key="2">
    <source>
        <dbReference type="EMBL" id="MCP1259606.1"/>
    </source>
</evidence>
<gene>
    <name evidence="2" type="ORF">NKW50_13510</name>
</gene>
<feature type="region of interest" description="Disordered" evidence="1">
    <location>
        <begin position="1"/>
        <end position="33"/>
    </location>
</feature>
<accession>A0ABT1F3N2</accession>
<dbReference type="EMBL" id="JAMYZZ010000040">
    <property type="protein sequence ID" value="MCP1259606.1"/>
    <property type="molecule type" value="Genomic_DNA"/>
</dbReference>